<dbReference type="RefSeq" id="WP_102238459.1">
    <property type="nucleotide sequence ID" value="NZ_PNHK01000002.1"/>
</dbReference>
<name>A0A2N6VMS7_9MICO</name>
<dbReference type="OrthoDB" id="3257239at2"/>
<proteinExistence type="predicted"/>
<dbReference type="EMBL" id="PNHK01000002">
    <property type="protein sequence ID" value="PMD05424.1"/>
    <property type="molecule type" value="Genomic_DNA"/>
</dbReference>
<sequence length="153" mass="15849">MSQTKPKTLAIAGLLGLALAYVFNFMWESYGQMLPGIPWLAIVGMMILSVVLLIVGLPIKKWNEGDRSRVLDPLKAARVAIMAKAAALAGASLTGWYAGSAVYLLTTGGGARSSAGAGMLLAVASAAVLMIVGLVVESYCQLPPDDPEGTEPA</sequence>
<feature type="transmembrane region" description="Helical" evidence="1">
    <location>
        <begin position="36"/>
        <end position="59"/>
    </location>
</feature>
<dbReference type="Proteomes" id="UP000235598">
    <property type="component" value="Unassembled WGS sequence"/>
</dbReference>
<feature type="transmembrane region" description="Helical" evidence="1">
    <location>
        <begin position="79"/>
        <end position="105"/>
    </location>
</feature>
<evidence type="ECO:0000313" key="3">
    <source>
        <dbReference type="Proteomes" id="UP000235598"/>
    </source>
</evidence>
<feature type="transmembrane region" description="Helical" evidence="1">
    <location>
        <begin position="117"/>
        <end position="136"/>
    </location>
</feature>
<dbReference type="InterPro" id="IPR021517">
    <property type="entry name" value="DUF3180"/>
</dbReference>
<keyword evidence="1" id="KW-0812">Transmembrane</keyword>
<dbReference type="Pfam" id="PF11377">
    <property type="entry name" value="DUF3180"/>
    <property type="match status" value="1"/>
</dbReference>
<comment type="caution">
    <text evidence="2">The sequence shown here is derived from an EMBL/GenBank/DDBJ whole genome shotgun (WGS) entry which is preliminary data.</text>
</comment>
<protein>
    <submittedName>
        <fullName evidence="2">DUF3180 domain-containing protein</fullName>
    </submittedName>
</protein>
<accession>A0A2N6VMS7</accession>
<keyword evidence="1" id="KW-1133">Transmembrane helix</keyword>
<evidence type="ECO:0000256" key="1">
    <source>
        <dbReference type="SAM" id="Phobius"/>
    </source>
</evidence>
<evidence type="ECO:0000313" key="2">
    <source>
        <dbReference type="EMBL" id="PMD05424.1"/>
    </source>
</evidence>
<gene>
    <name evidence="2" type="ORF">CJ199_05245</name>
</gene>
<reference evidence="2 3" key="1">
    <citation type="submission" date="2017-09" db="EMBL/GenBank/DDBJ databases">
        <title>Bacterial strain isolated from the female urinary microbiota.</title>
        <authorList>
            <person name="Thomas-White K."/>
            <person name="Kumar N."/>
            <person name="Forster S."/>
            <person name="Putonti C."/>
            <person name="Lawley T."/>
            <person name="Wolfe A.J."/>
        </authorList>
    </citation>
    <scope>NUCLEOTIDE SEQUENCE [LARGE SCALE GENOMIC DNA]</scope>
    <source>
        <strain evidence="2 3">UMB1301</strain>
    </source>
</reference>
<dbReference type="AlphaFoldDB" id="A0A2N6VMS7"/>
<organism evidence="2 3">
    <name type="scientific">Brevibacterium paucivorans</name>
    <dbReference type="NCBI Taxonomy" id="170994"/>
    <lineage>
        <taxon>Bacteria</taxon>
        <taxon>Bacillati</taxon>
        <taxon>Actinomycetota</taxon>
        <taxon>Actinomycetes</taxon>
        <taxon>Micrococcales</taxon>
        <taxon>Brevibacteriaceae</taxon>
        <taxon>Brevibacterium</taxon>
    </lineage>
</organism>
<keyword evidence="1" id="KW-0472">Membrane</keyword>